<dbReference type="GO" id="GO:0004519">
    <property type="term" value="F:endonuclease activity"/>
    <property type="evidence" value="ECO:0007669"/>
    <property type="project" value="UniProtKB-KW"/>
</dbReference>
<dbReference type="Gene3D" id="2.40.50.90">
    <property type="match status" value="1"/>
</dbReference>
<sequence>MRLGKIPYVAVLWAALGLGFALIPPKTAQAVGERTAIEAQTGGQAAKARQFASNAPQKAAQKSSQPGSIYSKNFRVVDGDTLVLGEVRIRLFGIDAPELSQRCSDMQGTSWDCGTWSKAVLDRLAHPGLSCAPKDTDRYGRTVAVCYDPKGVDVNAAMVAAGAAYAYVKYAKDYIETEQDARAGGIGLWRAAVIPPAQYRADKRATQLASKPVQSPPEGCAIKGNISKSGKLYHLPGGRWYEGTRISLSSGERWFCSEDDAQAAGWRRAQG</sequence>
<dbReference type="PROSITE" id="PS50830">
    <property type="entry name" value="TNASE_3"/>
    <property type="match status" value="1"/>
</dbReference>
<evidence type="ECO:0000313" key="3">
    <source>
        <dbReference type="Proteomes" id="UP000182284"/>
    </source>
</evidence>
<gene>
    <name evidence="2" type="ORF">SAMN04488117_101701</name>
</gene>
<dbReference type="PANTHER" id="PTHR12302:SF26">
    <property type="entry name" value="BLR1266 PROTEIN"/>
    <property type="match status" value="1"/>
</dbReference>
<reference evidence="2 3" key="1">
    <citation type="submission" date="2016-10" db="EMBL/GenBank/DDBJ databases">
        <authorList>
            <person name="de Groot N.N."/>
        </authorList>
    </citation>
    <scope>NUCLEOTIDE SEQUENCE [LARGE SCALE GENOMIC DNA]</scope>
    <source>
        <strain evidence="2 3">DSM 27375</strain>
    </source>
</reference>
<organism evidence="2 3">
    <name type="scientific">Celeribacter baekdonensis</name>
    <dbReference type="NCBI Taxonomy" id="875171"/>
    <lineage>
        <taxon>Bacteria</taxon>
        <taxon>Pseudomonadati</taxon>
        <taxon>Pseudomonadota</taxon>
        <taxon>Alphaproteobacteria</taxon>
        <taxon>Rhodobacterales</taxon>
        <taxon>Roseobacteraceae</taxon>
        <taxon>Celeribacter</taxon>
    </lineage>
</organism>
<dbReference type="SMART" id="SM00318">
    <property type="entry name" value="SNc"/>
    <property type="match status" value="1"/>
</dbReference>
<dbReference type="InterPro" id="IPR035437">
    <property type="entry name" value="SNase_OB-fold_sf"/>
</dbReference>
<protein>
    <submittedName>
        <fullName evidence="2">Endonuclease YncB, thermonuclease family</fullName>
    </submittedName>
</protein>
<dbReference type="PANTHER" id="PTHR12302">
    <property type="entry name" value="EBNA2 BINDING PROTEIN P100"/>
    <property type="match status" value="1"/>
</dbReference>
<dbReference type="Proteomes" id="UP000182284">
    <property type="component" value="Unassembled WGS sequence"/>
</dbReference>
<keyword evidence="2" id="KW-0540">Nuclease</keyword>
<dbReference type="AlphaFoldDB" id="A0A1G7GT92"/>
<keyword evidence="2" id="KW-0378">Hydrolase</keyword>
<accession>A0A1G7GT92</accession>
<dbReference type="InterPro" id="IPR016071">
    <property type="entry name" value="Staphylococal_nuclease_OB-fold"/>
</dbReference>
<name>A0A1G7GT92_9RHOB</name>
<proteinExistence type="predicted"/>
<feature type="domain" description="TNase-like" evidence="1">
    <location>
        <begin position="67"/>
        <end position="191"/>
    </location>
</feature>
<evidence type="ECO:0000313" key="2">
    <source>
        <dbReference type="EMBL" id="SDE91243.1"/>
    </source>
</evidence>
<evidence type="ECO:0000259" key="1">
    <source>
        <dbReference type="PROSITE" id="PS50830"/>
    </source>
</evidence>
<dbReference type="SUPFAM" id="SSF50199">
    <property type="entry name" value="Staphylococcal nuclease"/>
    <property type="match status" value="1"/>
</dbReference>
<keyword evidence="2" id="KW-0255">Endonuclease</keyword>
<dbReference type="Pfam" id="PF00565">
    <property type="entry name" value="SNase"/>
    <property type="match status" value="1"/>
</dbReference>
<dbReference type="EMBL" id="FNBL01000001">
    <property type="protein sequence ID" value="SDE91243.1"/>
    <property type="molecule type" value="Genomic_DNA"/>
</dbReference>